<dbReference type="GO" id="GO:0005975">
    <property type="term" value="P:carbohydrate metabolic process"/>
    <property type="evidence" value="ECO:0007669"/>
    <property type="project" value="InterPro"/>
</dbReference>
<reference evidence="2" key="2">
    <citation type="journal article" date="2023" name="IMA Fungus">
        <title>Comparative genomic study of the Penicillium genus elucidates a diverse pangenome and 15 lateral gene transfer events.</title>
        <authorList>
            <person name="Petersen C."/>
            <person name="Sorensen T."/>
            <person name="Nielsen M.R."/>
            <person name="Sondergaard T.E."/>
            <person name="Sorensen J.L."/>
            <person name="Fitzpatrick D.A."/>
            <person name="Frisvad J.C."/>
            <person name="Nielsen K.L."/>
        </authorList>
    </citation>
    <scope>NUCLEOTIDE SEQUENCE</scope>
    <source>
        <strain evidence="2">IBT 34128</strain>
    </source>
</reference>
<dbReference type="Pfam" id="PF03663">
    <property type="entry name" value="Glyco_hydro_76"/>
    <property type="match status" value="1"/>
</dbReference>
<dbReference type="Proteomes" id="UP001141434">
    <property type="component" value="Unassembled WGS sequence"/>
</dbReference>
<evidence type="ECO:0000256" key="1">
    <source>
        <dbReference type="SAM" id="SignalP"/>
    </source>
</evidence>
<dbReference type="InterPro" id="IPR008928">
    <property type="entry name" value="6-hairpin_glycosidase_sf"/>
</dbReference>
<dbReference type="AlphaFoldDB" id="A0A9W9F1Z0"/>
<accession>A0A9W9F1Z0</accession>
<proteinExistence type="predicted"/>
<dbReference type="OrthoDB" id="9984024at2759"/>
<dbReference type="SUPFAM" id="SSF48208">
    <property type="entry name" value="Six-hairpin glycosidases"/>
    <property type="match status" value="1"/>
</dbReference>
<dbReference type="EMBL" id="JAPMSZ010000009">
    <property type="protein sequence ID" value="KAJ5092006.1"/>
    <property type="molecule type" value="Genomic_DNA"/>
</dbReference>
<feature type="chain" id="PRO_5040906882" description="Mannan endo-1,6-alpha-mannosidase" evidence="1">
    <location>
        <begin position="25"/>
        <end position="378"/>
    </location>
</feature>
<reference evidence="2" key="1">
    <citation type="submission" date="2022-11" db="EMBL/GenBank/DDBJ databases">
        <authorList>
            <person name="Petersen C."/>
        </authorList>
    </citation>
    <scope>NUCLEOTIDE SEQUENCE</scope>
    <source>
        <strain evidence="2">IBT 34128</strain>
    </source>
</reference>
<evidence type="ECO:0000313" key="3">
    <source>
        <dbReference type="Proteomes" id="UP001141434"/>
    </source>
</evidence>
<comment type="caution">
    <text evidence="2">The sequence shown here is derived from an EMBL/GenBank/DDBJ whole genome shotgun (WGS) entry which is preliminary data.</text>
</comment>
<dbReference type="GeneID" id="81396572"/>
<dbReference type="InterPro" id="IPR005198">
    <property type="entry name" value="Glyco_hydro_76"/>
</dbReference>
<evidence type="ECO:0008006" key="4">
    <source>
        <dbReference type="Google" id="ProtNLM"/>
    </source>
</evidence>
<organism evidence="2 3">
    <name type="scientific">Penicillium alfredii</name>
    <dbReference type="NCBI Taxonomy" id="1506179"/>
    <lineage>
        <taxon>Eukaryota</taxon>
        <taxon>Fungi</taxon>
        <taxon>Dikarya</taxon>
        <taxon>Ascomycota</taxon>
        <taxon>Pezizomycotina</taxon>
        <taxon>Eurotiomycetes</taxon>
        <taxon>Eurotiomycetidae</taxon>
        <taxon>Eurotiales</taxon>
        <taxon>Aspergillaceae</taxon>
        <taxon>Penicillium</taxon>
    </lineage>
</organism>
<dbReference type="InterPro" id="IPR053169">
    <property type="entry name" value="MUG_Protein"/>
</dbReference>
<name>A0A9W9F1Z0_9EURO</name>
<dbReference type="RefSeq" id="XP_056510203.1">
    <property type="nucleotide sequence ID" value="XM_056657403.1"/>
</dbReference>
<gene>
    <name evidence="2" type="ORF">NUU61_006876</name>
</gene>
<dbReference type="PANTHER" id="PTHR47791">
    <property type="entry name" value="MEIOTICALLY UP-REGULATED GENE 191 PROTEIN"/>
    <property type="match status" value="1"/>
</dbReference>
<evidence type="ECO:0000313" key="2">
    <source>
        <dbReference type="EMBL" id="KAJ5092006.1"/>
    </source>
</evidence>
<protein>
    <recommendedName>
        <fullName evidence="4">Mannan endo-1,6-alpha-mannosidase</fullName>
    </recommendedName>
</protein>
<sequence length="378" mass="41163">MLFSSRCLLAPTLLSLFLAESTVADQAKSRAQTALSTLQDWYNSTSGLWDTCGWWNGANCMTTIADLAALDPSAMETATYVFNNTLIRAPASNPHPGPETKANNKRMALWGRSNAVNASQWLDSAYDDDGWWALAWIAAYDVTKKPAYLQLAEGIFSALTSAWGTQCGGGIPWNPTDKYVNAITNELFLSTAAHLANRVPSRKANYTTWAKREWDWFAAQGFIGDNGTINDGLLDNCKNNGDTVWSYNQGVVLGGLVELNKAAPNHTYLESAHHIAKAAIKTLADSNGVIHDSCESDNCAPDATQFKGIFMRNLVKLHKASPDDVYKRIIESSAKSIWENDRNSKNQLSVNWAGPFHQPVDASSHSSALDALVAAAAL</sequence>
<keyword evidence="1" id="KW-0732">Signal</keyword>
<dbReference type="PANTHER" id="PTHR47791:SF1">
    <property type="entry name" value="ENDO MANNANASE, GH76 FAMILY (EUROFUNG)"/>
    <property type="match status" value="1"/>
</dbReference>
<keyword evidence="3" id="KW-1185">Reference proteome</keyword>
<dbReference type="Gene3D" id="1.50.10.20">
    <property type="match status" value="1"/>
</dbReference>
<feature type="signal peptide" evidence="1">
    <location>
        <begin position="1"/>
        <end position="24"/>
    </location>
</feature>